<feature type="binding site" evidence="7">
    <location>
        <position position="218"/>
    </location>
    <ligand>
        <name>AMP</name>
        <dbReference type="ChEBI" id="CHEBI:456215"/>
    </ligand>
</feature>
<evidence type="ECO:0000259" key="8">
    <source>
        <dbReference type="Pfam" id="PF00156"/>
    </source>
</evidence>
<dbReference type="GO" id="GO:0006166">
    <property type="term" value="P:purine ribonucleoside salvage"/>
    <property type="evidence" value="ECO:0007669"/>
    <property type="project" value="InterPro"/>
</dbReference>
<keyword evidence="5 7" id="KW-0418">Kinase</keyword>
<dbReference type="NCBIfam" id="NF001381">
    <property type="entry name" value="PRK00279.1-3"/>
    <property type="match status" value="1"/>
</dbReference>
<organism evidence="9 10">
    <name type="scientific">Lutibacter oceani</name>
    <dbReference type="NCBI Taxonomy" id="1853311"/>
    <lineage>
        <taxon>Bacteria</taxon>
        <taxon>Pseudomonadati</taxon>
        <taxon>Bacteroidota</taxon>
        <taxon>Flavobacteriia</taxon>
        <taxon>Flavobacteriales</taxon>
        <taxon>Flavobacteriaceae</taxon>
        <taxon>Lutibacter</taxon>
    </lineage>
</organism>
<evidence type="ECO:0000256" key="5">
    <source>
        <dbReference type="ARBA" id="ARBA00022777"/>
    </source>
</evidence>
<evidence type="ECO:0000256" key="4">
    <source>
        <dbReference type="ARBA" id="ARBA00022741"/>
    </source>
</evidence>
<keyword evidence="6" id="KW-0460">Magnesium</keyword>
<comment type="caution">
    <text evidence="9">The sequence shown here is derived from an EMBL/GenBank/DDBJ whole genome shotgun (WGS) entry which is preliminary data.</text>
</comment>
<dbReference type="Proteomes" id="UP000256429">
    <property type="component" value="Unassembled WGS sequence"/>
</dbReference>
<proteinExistence type="inferred from homology"/>
<feature type="binding site" evidence="7">
    <location>
        <begin position="267"/>
        <end position="270"/>
    </location>
    <ligand>
        <name>AMP</name>
        <dbReference type="ChEBI" id="CHEBI:456215"/>
    </ligand>
</feature>
<keyword evidence="1 7" id="KW-0808">Transferase</keyword>
<dbReference type="Pfam" id="PF00406">
    <property type="entry name" value="ADK"/>
    <property type="match status" value="1"/>
</dbReference>
<dbReference type="CDD" id="cd01428">
    <property type="entry name" value="ADK"/>
    <property type="match status" value="1"/>
</dbReference>
<dbReference type="NCBIfam" id="NF011101">
    <property type="entry name" value="PRK14528.1"/>
    <property type="match status" value="1"/>
</dbReference>
<keyword evidence="7" id="KW-0963">Cytoplasm</keyword>
<dbReference type="Gene3D" id="3.40.50.300">
    <property type="entry name" value="P-loop containing nucleotide triphosphate hydrolases"/>
    <property type="match status" value="1"/>
</dbReference>
<feature type="binding site" evidence="7">
    <location>
        <position position="274"/>
    </location>
    <ligand>
        <name>AMP</name>
        <dbReference type="ChEBI" id="CHEBI:456215"/>
    </ligand>
</feature>
<comment type="similarity">
    <text evidence="7">Belongs to the adenylate kinase family.</text>
</comment>
<dbReference type="EC" id="2.7.4.3" evidence="7"/>
<evidence type="ECO:0000256" key="7">
    <source>
        <dbReference type="HAMAP-Rule" id="MF_00235"/>
    </source>
</evidence>
<evidence type="ECO:0000256" key="1">
    <source>
        <dbReference type="ARBA" id="ARBA00022679"/>
    </source>
</evidence>
<protein>
    <recommendedName>
        <fullName evidence="7">Adenylate kinase</fullName>
        <shortName evidence="7">AK</shortName>
        <ecNumber evidence="7">2.7.4.3</ecNumber>
    </recommendedName>
    <alternativeName>
        <fullName evidence="7">ATP-AMP transphosphorylase</fullName>
    </alternativeName>
    <alternativeName>
        <fullName evidence="7">ATP:AMP phosphotransferase</fullName>
    </alternativeName>
    <alternativeName>
        <fullName evidence="7">Adenylate monophosphate kinase</fullName>
    </alternativeName>
</protein>
<comment type="catalytic activity">
    <reaction evidence="7">
        <text>AMP + ATP = 2 ADP</text>
        <dbReference type="Rhea" id="RHEA:12973"/>
        <dbReference type="ChEBI" id="CHEBI:30616"/>
        <dbReference type="ChEBI" id="CHEBI:456215"/>
        <dbReference type="ChEBI" id="CHEBI:456216"/>
        <dbReference type="EC" id="2.7.4.3"/>
    </reaction>
</comment>
<evidence type="ECO:0000256" key="2">
    <source>
        <dbReference type="ARBA" id="ARBA00022723"/>
    </source>
</evidence>
<dbReference type="Pfam" id="PF00156">
    <property type="entry name" value="Pribosyltran"/>
    <property type="match status" value="1"/>
</dbReference>
<dbReference type="SUPFAM" id="SSF53271">
    <property type="entry name" value="PRTase-like"/>
    <property type="match status" value="1"/>
</dbReference>
<dbReference type="InterPro" id="IPR000850">
    <property type="entry name" value="Adenylat/UMP-CMP_kin"/>
</dbReference>
<feature type="binding site" evidence="7">
    <location>
        <position position="327"/>
    </location>
    <ligand>
        <name>AMP</name>
        <dbReference type="ChEBI" id="CHEBI:456215"/>
    </ligand>
</feature>
<keyword evidence="2" id="KW-0479">Metal-binding</keyword>
<comment type="subunit">
    <text evidence="7">Monomer.</text>
</comment>
<dbReference type="GO" id="GO:0046872">
    <property type="term" value="F:metal ion binding"/>
    <property type="evidence" value="ECO:0007669"/>
    <property type="project" value="UniProtKB-KW"/>
</dbReference>
<dbReference type="AlphaFoldDB" id="A0A3D9RSF3"/>
<keyword evidence="7" id="KW-0067">ATP-binding</keyword>
<reference evidence="9 10" key="1">
    <citation type="submission" date="2018-08" db="EMBL/GenBank/DDBJ databases">
        <title>Genomic Encyclopedia of Type Strains, Phase III (KMG-III): the genomes of soil and plant-associated and newly described type strains.</title>
        <authorList>
            <person name="Whitman W."/>
        </authorList>
    </citation>
    <scope>NUCLEOTIDE SEQUENCE [LARGE SCALE GENOMIC DNA]</scope>
    <source>
        <strain evidence="9 10">325-5</strain>
    </source>
</reference>
<keyword evidence="3 7" id="KW-0545">Nucleotide biosynthesis</keyword>
<accession>A0A3D9RSF3</accession>
<dbReference type="GO" id="GO:0044209">
    <property type="term" value="P:AMP salvage"/>
    <property type="evidence" value="ECO:0007669"/>
    <property type="project" value="UniProtKB-UniRule"/>
</dbReference>
<comment type="subcellular location">
    <subcellularLocation>
        <location evidence="7">Cytoplasm</location>
    </subcellularLocation>
</comment>
<comment type="function">
    <text evidence="7">Catalyzes the reversible transfer of the terminal phosphate group between ATP and AMP. Plays an important role in cellular energy homeostasis and in adenine nucleotide metabolism.</text>
</comment>
<feature type="domain" description="Phosphoribosyltransferase" evidence="8">
    <location>
        <begin position="20"/>
        <end position="163"/>
    </location>
</feature>
<feature type="binding site" evidence="7">
    <location>
        <position position="309"/>
    </location>
    <ligand>
        <name>ATP</name>
        <dbReference type="ChEBI" id="CHEBI:30616"/>
    </ligand>
</feature>
<dbReference type="PROSITE" id="PS00113">
    <property type="entry name" value="ADENYLATE_KINASE"/>
    <property type="match status" value="1"/>
</dbReference>
<dbReference type="RefSeq" id="WP_115877554.1">
    <property type="nucleotide sequence ID" value="NZ_QTTQ01000009.1"/>
</dbReference>
<dbReference type="NCBIfam" id="NF011100">
    <property type="entry name" value="PRK14527.1"/>
    <property type="match status" value="1"/>
</dbReference>
<comment type="caution">
    <text evidence="7">Lacks conserved residue(s) required for the propagation of feature annotation.</text>
</comment>
<name>A0A3D9RSF3_9FLAO</name>
<feature type="binding site" evidence="7">
    <location>
        <position position="355"/>
    </location>
    <ligand>
        <name>ATP</name>
        <dbReference type="ChEBI" id="CHEBI:30616"/>
    </ligand>
</feature>
<feature type="binding site" evidence="7">
    <location>
        <begin position="192"/>
        <end position="197"/>
    </location>
    <ligand>
        <name>ATP</name>
        <dbReference type="ChEBI" id="CHEBI:30616"/>
    </ligand>
</feature>
<comment type="domain">
    <text evidence="7">Consists of three domains, a large central CORE domain and two small peripheral domains, NMPbind and LID, which undergo movements during catalysis. The LID domain closes over the site of phosphoryl transfer upon ATP binding. Assembling and dissambling the active center during each catalytic cycle provides an effective means to prevent ATP hydrolysis.</text>
</comment>
<dbReference type="InterPro" id="IPR027417">
    <property type="entry name" value="P-loop_NTPase"/>
</dbReference>
<dbReference type="UniPathway" id="UPA00588">
    <property type="reaction ID" value="UER00649"/>
</dbReference>
<dbReference type="CDD" id="cd06223">
    <property type="entry name" value="PRTases_typeI"/>
    <property type="match status" value="1"/>
</dbReference>
<feature type="binding site" evidence="7">
    <location>
        <begin position="239"/>
        <end position="241"/>
    </location>
    <ligand>
        <name>AMP</name>
        <dbReference type="ChEBI" id="CHEBI:456215"/>
    </ligand>
</feature>
<dbReference type="InterPro" id="IPR029057">
    <property type="entry name" value="PRTase-like"/>
</dbReference>
<dbReference type="Gene3D" id="3.40.50.2020">
    <property type="match status" value="1"/>
</dbReference>
<dbReference type="SUPFAM" id="SSF52540">
    <property type="entry name" value="P-loop containing nucleoside triphosphate hydrolases"/>
    <property type="match status" value="1"/>
</dbReference>
<dbReference type="InterPro" id="IPR005904">
    <property type="entry name" value="Hxn_phspho_trans"/>
</dbReference>
<dbReference type="HAMAP" id="MF_00235">
    <property type="entry name" value="Adenylate_kinase_Adk"/>
    <property type="match status" value="1"/>
</dbReference>
<feature type="binding site" evidence="7">
    <location>
        <position position="213"/>
    </location>
    <ligand>
        <name>AMP</name>
        <dbReference type="ChEBI" id="CHEBI:456215"/>
    </ligand>
</feature>
<dbReference type="InterPro" id="IPR000836">
    <property type="entry name" value="PRTase_dom"/>
</dbReference>
<dbReference type="GO" id="GO:0005737">
    <property type="term" value="C:cytoplasm"/>
    <property type="evidence" value="ECO:0007669"/>
    <property type="project" value="UniProtKB-SubCell"/>
</dbReference>
<feature type="region of interest" description="NMP" evidence="7">
    <location>
        <begin position="212"/>
        <end position="241"/>
    </location>
</feature>
<feature type="binding site" evidence="7">
    <location>
        <position position="315"/>
    </location>
    <ligand>
        <name>AMP</name>
        <dbReference type="ChEBI" id="CHEBI:456215"/>
    </ligand>
</feature>
<comment type="pathway">
    <text evidence="7">Purine metabolism; AMP biosynthesis via salvage pathway; AMP from ADP: step 1/1.</text>
</comment>
<evidence type="ECO:0000313" key="10">
    <source>
        <dbReference type="Proteomes" id="UP000256429"/>
    </source>
</evidence>
<dbReference type="OrthoDB" id="9805030at2"/>
<gene>
    <name evidence="7" type="primary">adk</name>
    <name evidence="9" type="ORF">BX611_0125</name>
</gene>
<dbReference type="NCBIfam" id="TIGR01203">
    <property type="entry name" value="HGPRTase"/>
    <property type="match status" value="1"/>
</dbReference>
<dbReference type="GO" id="GO:0004017">
    <property type="term" value="F:AMP kinase activity"/>
    <property type="evidence" value="ECO:0007669"/>
    <property type="project" value="UniProtKB-UniRule"/>
</dbReference>
<evidence type="ECO:0000313" key="9">
    <source>
        <dbReference type="EMBL" id="REE82850.1"/>
    </source>
</evidence>
<dbReference type="PRINTS" id="PR00094">
    <property type="entry name" value="ADENYLTKNASE"/>
</dbReference>
<sequence length="371" mass="42034">MSIIKLHDKYFKSYISEKLIHEAIESLVKQVYKDCKNETPLFIGILNGCFMFVADFVREYNGDCEVSFVKLASYEGTKSTGKIKQLVGVNENLEGRTVVILEDIIDTGNTLQEIYEIFKDKKLKQLKIATLFFKPDVFKKELPIDYIGISIPDKFIVGYGLDYNGIGRNFASIYQLTKKPTMKNIVLFGPPGAGKGTQADLLKEKYNLKHISTGDVFRYNIKNETELGLLAKSFMDKGDLVPDEVTIDMLKAEVEKNADANGFIFDGFPRTESQAKALDEFLEEKGEAISGMVALEVPEDLLVKRLLERGKTSGRSDDQDENKIRNRFNEYNTKTAILKDYYELQNKYFGVNGVGTISEITERLSTVFDKL</sequence>
<dbReference type="NCBIfam" id="NF011105">
    <property type="entry name" value="PRK14532.1"/>
    <property type="match status" value="1"/>
</dbReference>
<dbReference type="InterPro" id="IPR033690">
    <property type="entry name" value="Adenylat_kinase_CS"/>
</dbReference>
<dbReference type="EMBL" id="QTTQ01000009">
    <property type="protein sequence ID" value="REE82850.1"/>
    <property type="molecule type" value="Genomic_DNA"/>
</dbReference>
<keyword evidence="4 7" id="KW-0547">Nucleotide-binding</keyword>
<evidence type="ECO:0000256" key="3">
    <source>
        <dbReference type="ARBA" id="ARBA00022727"/>
    </source>
</evidence>
<dbReference type="GO" id="GO:0004422">
    <property type="term" value="F:hypoxanthine phosphoribosyltransferase activity"/>
    <property type="evidence" value="ECO:0007669"/>
    <property type="project" value="InterPro"/>
</dbReference>
<dbReference type="PANTHER" id="PTHR23359">
    <property type="entry name" value="NUCLEOTIDE KINASE"/>
    <property type="match status" value="1"/>
</dbReference>
<evidence type="ECO:0000256" key="6">
    <source>
        <dbReference type="ARBA" id="ARBA00022842"/>
    </source>
</evidence>
<keyword evidence="10" id="KW-1185">Reference proteome</keyword>
<dbReference type="GO" id="GO:0005524">
    <property type="term" value="F:ATP binding"/>
    <property type="evidence" value="ECO:0007669"/>
    <property type="project" value="UniProtKB-UniRule"/>
</dbReference>